<dbReference type="HOGENOM" id="CLU_028808_3_1_7"/>
<dbReference type="InterPro" id="IPR001626">
    <property type="entry name" value="ABC_TroCD"/>
</dbReference>
<dbReference type="SUPFAM" id="SSF81345">
    <property type="entry name" value="ABC transporter involved in vitamin B12 uptake, BtuC"/>
    <property type="match status" value="1"/>
</dbReference>
<feature type="transmembrane region" description="Helical" evidence="7">
    <location>
        <begin position="170"/>
        <end position="189"/>
    </location>
</feature>
<accession>Q2LSM4</accession>
<dbReference type="PANTHER" id="PTHR30477">
    <property type="entry name" value="ABC-TRANSPORTER METAL-BINDING PROTEIN"/>
    <property type="match status" value="1"/>
</dbReference>
<dbReference type="GO" id="GO:0043190">
    <property type="term" value="C:ATP-binding cassette (ABC) transporter complex"/>
    <property type="evidence" value="ECO:0007669"/>
    <property type="project" value="InterPro"/>
</dbReference>
<keyword evidence="4 7" id="KW-1133">Transmembrane helix</keyword>
<dbReference type="FunCoup" id="Q2LSM4">
    <property type="interactions" value="297"/>
</dbReference>
<dbReference type="GO" id="GO:0010043">
    <property type="term" value="P:response to zinc ion"/>
    <property type="evidence" value="ECO:0007669"/>
    <property type="project" value="TreeGrafter"/>
</dbReference>
<dbReference type="PANTHER" id="PTHR30477:SF0">
    <property type="entry name" value="METAL TRANSPORT SYSTEM MEMBRANE PROTEIN TM_0125-RELATED"/>
    <property type="match status" value="1"/>
</dbReference>
<evidence type="ECO:0000256" key="2">
    <source>
        <dbReference type="ARBA" id="ARBA00008034"/>
    </source>
</evidence>
<feature type="transmembrane region" description="Helical" evidence="7">
    <location>
        <begin position="221"/>
        <end position="241"/>
    </location>
</feature>
<dbReference type="Gene3D" id="1.10.3470.10">
    <property type="entry name" value="ABC transporter involved in vitamin B12 uptake, BtuC"/>
    <property type="match status" value="1"/>
</dbReference>
<dbReference type="OrthoDB" id="9798540at2"/>
<dbReference type="InterPro" id="IPR037294">
    <property type="entry name" value="ABC_BtuC-like"/>
</dbReference>
<keyword evidence="9" id="KW-1185">Reference proteome</keyword>
<dbReference type="GO" id="GO:0055085">
    <property type="term" value="P:transmembrane transport"/>
    <property type="evidence" value="ECO:0007669"/>
    <property type="project" value="InterPro"/>
</dbReference>
<sequence>MEMFEFLKYGFVQRALIAGLFIALLCSTQGVFLVLRRLSLIGDGLAHATFGTVALALLFKSSPLVVSLPLVMICSIGIMKITQKMRLYGDAAIGVISSLGIAGGVMISSLAGGFNVDLFSFLFGSILSISRLEVFIAIILSAAVILFLSFFYNEWLLITFDGESAKAAGINVKALDNVFAILTAITVVLSMKVVGIMLISSLLILPAVTALQLARSFRTTMLIAAVSALTSVLTGIIFSFYLDVPTGAAIVILNLVFFISAYFYKRISIIKNQY</sequence>
<keyword evidence="5 7" id="KW-0472">Membrane</keyword>
<reference evidence="8 9" key="1">
    <citation type="journal article" date="2007" name="Proc. Natl. Acad. Sci. U.S.A.">
        <title>The genome of Syntrophus aciditrophicus: life at the thermodynamic limit of microbial growth.</title>
        <authorList>
            <person name="McInerney M.J."/>
            <person name="Rohlin L."/>
            <person name="Mouttaki H."/>
            <person name="Kim U."/>
            <person name="Krupp R.S."/>
            <person name="Rios-Hernandez L."/>
            <person name="Sieber J."/>
            <person name="Struchtemeyer C.G."/>
            <person name="Bhattacharyya A."/>
            <person name="Campbell J.W."/>
            <person name="Gunsalus R.P."/>
        </authorList>
    </citation>
    <scope>NUCLEOTIDE SEQUENCE [LARGE SCALE GENOMIC DNA]</scope>
    <source>
        <strain evidence="8 9">SB</strain>
    </source>
</reference>
<feature type="transmembrane region" description="Helical" evidence="7">
    <location>
        <begin position="91"/>
        <end position="114"/>
    </location>
</feature>
<evidence type="ECO:0000256" key="4">
    <source>
        <dbReference type="ARBA" id="ARBA00022989"/>
    </source>
</evidence>
<dbReference type="EMBL" id="CP000252">
    <property type="protein sequence ID" value="ABC77081.1"/>
    <property type="molecule type" value="Genomic_DNA"/>
</dbReference>
<feature type="transmembrane region" description="Helical" evidence="7">
    <location>
        <begin position="54"/>
        <end position="79"/>
    </location>
</feature>
<evidence type="ECO:0000256" key="5">
    <source>
        <dbReference type="ARBA" id="ARBA00023136"/>
    </source>
</evidence>
<evidence type="ECO:0000256" key="1">
    <source>
        <dbReference type="ARBA" id="ARBA00004141"/>
    </source>
</evidence>
<gene>
    <name evidence="8" type="ORF">SYN_00956</name>
</gene>
<protein>
    <submittedName>
        <fullName evidence="8">ABC-type Mn2+/Zn2+ transport systems, permease component</fullName>
    </submittedName>
</protein>
<evidence type="ECO:0000256" key="6">
    <source>
        <dbReference type="RuleBase" id="RU003943"/>
    </source>
</evidence>
<organism evidence="8 9">
    <name type="scientific">Syntrophus aciditrophicus (strain SB)</name>
    <dbReference type="NCBI Taxonomy" id="56780"/>
    <lineage>
        <taxon>Bacteria</taxon>
        <taxon>Pseudomonadati</taxon>
        <taxon>Thermodesulfobacteriota</taxon>
        <taxon>Syntrophia</taxon>
        <taxon>Syntrophales</taxon>
        <taxon>Syntrophaceae</taxon>
        <taxon>Syntrophus</taxon>
    </lineage>
</organism>
<comment type="subcellular location">
    <subcellularLocation>
        <location evidence="6">Cell membrane</location>
        <topology evidence="6">Multi-pass membrane protein</topology>
    </subcellularLocation>
    <subcellularLocation>
        <location evidence="1">Membrane</location>
        <topology evidence="1">Multi-pass membrane protein</topology>
    </subcellularLocation>
</comment>
<dbReference type="Pfam" id="PF00950">
    <property type="entry name" value="ABC-3"/>
    <property type="match status" value="1"/>
</dbReference>
<evidence type="ECO:0000313" key="9">
    <source>
        <dbReference type="Proteomes" id="UP000001933"/>
    </source>
</evidence>
<evidence type="ECO:0000256" key="3">
    <source>
        <dbReference type="ARBA" id="ARBA00022692"/>
    </source>
</evidence>
<dbReference type="eggNOG" id="COG1108">
    <property type="taxonomic scope" value="Bacteria"/>
</dbReference>
<dbReference type="STRING" id="56780.SYN_00956"/>
<dbReference type="AlphaFoldDB" id="Q2LSM4"/>
<comment type="similarity">
    <text evidence="2 6">Belongs to the ABC-3 integral membrane protein family.</text>
</comment>
<feature type="transmembrane region" description="Helical" evidence="7">
    <location>
        <begin position="134"/>
        <end position="158"/>
    </location>
</feature>
<dbReference type="RefSeq" id="WP_011417110.1">
    <property type="nucleotide sequence ID" value="NC_007759.1"/>
</dbReference>
<dbReference type="CDD" id="cd06550">
    <property type="entry name" value="TM_ABC_iron-siderophores_like"/>
    <property type="match status" value="1"/>
</dbReference>
<dbReference type="KEGG" id="sat:SYN_00956"/>
<dbReference type="Proteomes" id="UP000001933">
    <property type="component" value="Chromosome"/>
</dbReference>
<evidence type="ECO:0000256" key="7">
    <source>
        <dbReference type="SAM" id="Phobius"/>
    </source>
</evidence>
<proteinExistence type="inferred from homology"/>
<feature type="transmembrane region" description="Helical" evidence="7">
    <location>
        <begin position="247"/>
        <end position="264"/>
    </location>
</feature>
<keyword evidence="3 6" id="KW-0812">Transmembrane</keyword>
<dbReference type="InParanoid" id="Q2LSM4"/>
<keyword evidence="6" id="KW-0813">Transport</keyword>
<evidence type="ECO:0000313" key="8">
    <source>
        <dbReference type="EMBL" id="ABC77081.1"/>
    </source>
</evidence>
<name>Q2LSM4_SYNAS</name>